<gene>
    <name evidence="2" type="ORF">Tco025E_02605</name>
</gene>
<reference evidence="2 3" key="1">
    <citation type="journal article" date="2018" name="BMC Genomics">
        <title>Genomic comparison of Trypanosoma conorhini and Trypanosoma rangeli to Trypanosoma cruzi strains of high and low virulence.</title>
        <authorList>
            <person name="Bradwell K.R."/>
            <person name="Koparde V.N."/>
            <person name="Matveyev A.V."/>
            <person name="Serrano M.G."/>
            <person name="Alves J.M."/>
            <person name="Parikh H."/>
            <person name="Huang B."/>
            <person name="Lee V."/>
            <person name="Espinosa-Alvarez O."/>
            <person name="Ortiz P.A."/>
            <person name="Costa-Martins A.G."/>
            <person name="Teixeira M.M."/>
            <person name="Buck G.A."/>
        </authorList>
    </citation>
    <scope>NUCLEOTIDE SEQUENCE [LARGE SCALE GENOMIC DNA]</scope>
    <source>
        <strain evidence="2 3">025E</strain>
    </source>
</reference>
<name>A0A3R7LBW5_9TRYP</name>
<feature type="region of interest" description="Disordered" evidence="1">
    <location>
        <begin position="38"/>
        <end position="73"/>
    </location>
</feature>
<dbReference type="EMBL" id="MKKU01000105">
    <property type="protein sequence ID" value="RNF24105.1"/>
    <property type="molecule type" value="Genomic_DNA"/>
</dbReference>
<organism evidence="2 3">
    <name type="scientific">Trypanosoma conorhini</name>
    <dbReference type="NCBI Taxonomy" id="83891"/>
    <lineage>
        <taxon>Eukaryota</taxon>
        <taxon>Discoba</taxon>
        <taxon>Euglenozoa</taxon>
        <taxon>Kinetoplastea</taxon>
        <taxon>Metakinetoplastina</taxon>
        <taxon>Trypanosomatida</taxon>
        <taxon>Trypanosomatidae</taxon>
        <taxon>Trypanosoma</taxon>
    </lineage>
</organism>
<sequence length="118" mass="12535">MRLCIGPDDLHADRVHGCLALPPLGSLPCAASKLHLTPEEASRLSTAAPASTGRGSPPRRRSAVTWHGRPHGNTRLVNAAISVPTIIPQRNRRQLLPATRGRDAGAATWRCTLSVTAP</sequence>
<dbReference type="GeneID" id="40316216"/>
<keyword evidence="3" id="KW-1185">Reference proteome</keyword>
<dbReference type="AlphaFoldDB" id="A0A3R7LBW5"/>
<dbReference type="RefSeq" id="XP_029230358.1">
    <property type="nucleotide sequence ID" value="XM_029369530.1"/>
</dbReference>
<evidence type="ECO:0000313" key="2">
    <source>
        <dbReference type="EMBL" id="RNF24105.1"/>
    </source>
</evidence>
<feature type="compositionally biased region" description="Basic residues" evidence="1">
    <location>
        <begin position="57"/>
        <end position="72"/>
    </location>
</feature>
<protein>
    <submittedName>
        <fullName evidence="2">Uncharacterized protein</fullName>
    </submittedName>
</protein>
<comment type="caution">
    <text evidence="2">The sequence shown here is derived from an EMBL/GenBank/DDBJ whole genome shotgun (WGS) entry which is preliminary data.</text>
</comment>
<evidence type="ECO:0000313" key="3">
    <source>
        <dbReference type="Proteomes" id="UP000284403"/>
    </source>
</evidence>
<evidence type="ECO:0000256" key="1">
    <source>
        <dbReference type="SAM" id="MobiDB-lite"/>
    </source>
</evidence>
<proteinExistence type="predicted"/>
<accession>A0A3R7LBW5</accession>
<dbReference type="Proteomes" id="UP000284403">
    <property type="component" value="Unassembled WGS sequence"/>
</dbReference>